<keyword evidence="1" id="KW-0732">Signal</keyword>
<dbReference type="PANTHER" id="PTHR43649:SF12">
    <property type="entry name" value="DIACETYLCHITOBIOSE BINDING PROTEIN DASA"/>
    <property type="match status" value="1"/>
</dbReference>
<dbReference type="InterPro" id="IPR006059">
    <property type="entry name" value="SBP"/>
</dbReference>
<sequence>MRSIRAAAAGAVTLSLALAATACGGGSATGGGSNDSPKTLTYWASNQGASIEVDKKVLQPELDKFEKQTGIKVKLEVVPWSDLLNRILTATTSGQGPDVLNIGNTWSASLQATGALLPWDAKNFGKIGGRDRFEDSALGSTGAEGEDPAAVPLYSMSYALYYNKKMFADAGISKPPATWDELVADGRKLSKDGKWALGMEGSNPAENIHHAFVFAKQHGADFFTADGKPDFTSDGTVAAVKQYVDLMAKDRVIAPGNAEYAQNQSVSDFAKGKTAMLLWQSASANLASQGMSEDAYGIAPVPVQSGTPGTGKQVNSMVAGINLAVFKNTDNTDGATKFVKFMTSDAEQKILNKAYSTIPPVKSAQSDAAFATPANAVLKDTLAKSAVALPQVADESQFETAVGTAIKGLFADAAAGRPVTTASVKSALEKAQQQMPAA</sequence>
<dbReference type="Gene3D" id="3.40.190.10">
    <property type="entry name" value="Periplasmic binding protein-like II"/>
    <property type="match status" value="1"/>
</dbReference>
<dbReference type="InterPro" id="IPR050490">
    <property type="entry name" value="Bact_solute-bd_prot1"/>
</dbReference>
<name>A0ABW8FIR0_9ACTN</name>
<dbReference type="CDD" id="cd13585">
    <property type="entry name" value="PBP2_TMBP_like"/>
    <property type="match status" value="1"/>
</dbReference>
<protein>
    <submittedName>
        <fullName evidence="2">ABC transporter substrate-binding protein</fullName>
    </submittedName>
</protein>
<organism evidence="2 3">
    <name type="scientific">Streptomyces iakyrus</name>
    <dbReference type="NCBI Taxonomy" id="68219"/>
    <lineage>
        <taxon>Bacteria</taxon>
        <taxon>Bacillati</taxon>
        <taxon>Actinomycetota</taxon>
        <taxon>Actinomycetes</taxon>
        <taxon>Kitasatosporales</taxon>
        <taxon>Streptomycetaceae</taxon>
        <taxon>Streptomyces</taxon>
    </lineage>
</organism>
<feature type="signal peptide" evidence="1">
    <location>
        <begin position="1"/>
        <end position="22"/>
    </location>
</feature>
<dbReference type="SUPFAM" id="SSF53850">
    <property type="entry name" value="Periplasmic binding protein-like II"/>
    <property type="match status" value="1"/>
</dbReference>
<dbReference type="EMBL" id="JBIVGG010000010">
    <property type="protein sequence ID" value="MFJ4081956.1"/>
    <property type="molecule type" value="Genomic_DNA"/>
</dbReference>
<dbReference type="Pfam" id="PF01547">
    <property type="entry name" value="SBP_bac_1"/>
    <property type="match status" value="1"/>
</dbReference>
<evidence type="ECO:0000313" key="2">
    <source>
        <dbReference type="EMBL" id="MFJ4081956.1"/>
    </source>
</evidence>
<keyword evidence="3" id="KW-1185">Reference proteome</keyword>
<evidence type="ECO:0000256" key="1">
    <source>
        <dbReference type="SAM" id="SignalP"/>
    </source>
</evidence>
<feature type="chain" id="PRO_5045538236" evidence="1">
    <location>
        <begin position="23"/>
        <end position="438"/>
    </location>
</feature>
<evidence type="ECO:0000313" key="3">
    <source>
        <dbReference type="Proteomes" id="UP001617511"/>
    </source>
</evidence>
<dbReference type="PROSITE" id="PS51257">
    <property type="entry name" value="PROKAR_LIPOPROTEIN"/>
    <property type="match status" value="1"/>
</dbReference>
<dbReference type="Proteomes" id="UP001617511">
    <property type="component" value="Unassembled WGS sequence"/>
</dbReference>
<dbReference type="RefSeq" id="WP_402073776.1">
    <property type="nucleotide sequence ID" value="NZ_JBIVGG010000010.1"/>
</dbReference>
<proteinExistence type="predicted"/>
<accession>A0ABW8FIR0</accession>
<comment type="caution">
    <text evidence="2">The sequence shown here is derived from an EMBL/GenBank/DDBJ whole genome shotgun (WGS) entry which is preliminary data.</text>
</comment>
<dbReference type="PANTHER" id="PTHR43649">
    <property type="entry name" value="ARABINOSE-BINDING PROTEIN-RELATED"/>
    <property type="match status" value="1"/>
</dbReference>
<gene>
    <name evidence="2" type="ORF">ACIP2Z_23725</name>
</gene>
<reference evidence="2 3" key="1">
    <citation type="submission" date="2024-10" db="EMBL/GenBank/DDBJ databases">
        <title>The Natural Products Discovery Center: Release of the First 8490 Sequenced Strains for Exploring Actinobacteria Biosynthetic Diversity.</title>
        <authorList>
            <person name="Kalkreuter E."/>
            <person name="Kautsar S.A."/>
            <person name="Yang D."/>
            <person name="Bader C.D."/>
            <person name="Teijaro C.N."/>
            <person name="Fluegel L."/>
            <person name="Davis C.M."/>
            <person name="Simpson J.R."/>
            <person name="Lauterbach L."/>
            <person name="Steele A.D."/>
            <person name="Gui C."/>
            <person name="Meng S."/>
            <person name="Li G."/>
            <person name="Viehrig K."/>
            <person name="Ye F."/>
            <person name="Su P."/>
            <person name="Kiefer A.F."/>
            <person name="Nichols A."/>
            <person name="Cepeda A.J."/>
            <person name="Yan W."/>
            <person name="Fan B."/>
            <person name="Jiang Y."/>
            <person name="Adhikari A."/>
            <person name="Zheng C.-J."/>
            <person name="Schuster L."/>
            <person name="Cowan T.M."/>
            <person name="Smanski M.J."/>
            <person name="Chevrette M.G."/>
            <person name="De Carvalho L.P.S."/>
            <person name="Shen B."/>
        </authorList>
    </citation>
    <scope>NUCLEOTIDE SEQUENCE [LARGE SCALE GENOMIC DNA]</scope>
    <source>
        <strain evidence="2 3">NPDC089932</strain>
    </source>
</reference>